<comment type="caution">
    <text evidence="3">The sequence shown here is derived from an EMBL/GenBank/DDBJ whole genome shotgun (WGS) entry which is preliminary data.</text>
</comment>
<name>A0A7D8UUX0_9HELO</name>
<feature type="compositionally biased region" description="Polar residues" evidence="1">
    <location>
        <begin position="260"/>
        <end position="278"/>
    </location>
</feature>
<dbReference type="Proteomes" id="UP000481288">
    <property type="component" value="Unassembled WGS sequence"/>
</dbReference>
<feature type="compositionally biased region" description="Basic and acidic residues" evidence="1">
    <location>
        <begin position="421"/>
        <end position="433"/>
    </location>
</feature>
<evidence type="ECO:0000256" key="1">
    <source>
        <dbReference type="SAM" id="MobiDB-lite"/>
    </source>
</evidence>
<dbReference type="AlphaFoldDB" id="A0A7D8UUX0"/>
<accession>A0A7D8UUX0</accession>
<dbReference type="EMBL" id="QGMG01000059">
    <property type="protein sequence ID" value="TVY58083.1"/>
    <property type="molecule type" value="Genomic_DNA"/>
</dbReference>
<feature type="compositionally biased region" description="Polar residues" evidence="1">
    <location>
        <begin position="594"/>
        <end position="605"/>
    </location>
</feature>
<dbReference type="OrthoDB" id="7464126at2759"/>
<proteinExistence type="predicted"/>
<feature type="region of interest" description="Disordered" evidence="1">
    <location>
        <begin position="234"/>
        <end position="284"/>
    </location>
</feature>
<dbReference type="PANTHER" id="PTHR42081:SF2">
    <property type="entry name" value="NIPPED-B-LIKE PROTEIN B"/>
    <property type="match status" value="1"/>
</dbReference>
<dbReference type="InterPro" id="IPR058348">
    <property type="entry name" value="DUF8035"/>
</dbReference>
<protein>
    <recommendedName>
        <fullName evidence="2">DUF8035 domain-containing protein</fullName>
    </recommendedName>
</protein>
<feature type="compositionally biased region" description="Polar residues" evidence="1">
    <location>
        <begin position="239"/>
        <end position="250"/>
    </location>
</feature>
<feature type="region of interest" description="Disordered" evidence="1">
    <location>
        <begin position="536"/>
        <end position="703"/>
    </location>
</feature>
<keyword evidence="4" id="KW-1185">Reference proteome</keyword>
<organism evidence="3 4">
    <name type="scientific">Lachnellula cervina</name>
    <dbReference type="NCBI Taxonomy" id="1316786"/>
    <lineage>
        <taxon>Eukaryota</taxon>
        <taxon>Fungi</taxon>
        <taxon>Dikarya</taxon>
        <taxon>Ascomycota</taxon>
        <taxon>Pezizomycotina</taxon>
        <taxon>Leotiomycetes</taxon>
        <taxon>Helotiales</taxon>
        <taxon>Lachnaceae</taxon>
        <taxon>Lachnellula</taxon>
    </lineage>
</organism>
<sequence>MSFGASPSDIIVVVAFCKTLYRKCRDAGGEYDEISREVRGLHTVLRHLKYEVEAPDSPLNRDHSIGGRQLGPIIGNCDFTLRQLDGLLQRYGRLGADGGGNSPSSPRVLWDKIRFGSNEMDQLGAIRVKLISHKTSITLFLDTIQLHESGKMSTTLDNHGGQLDVILDKVDSIATRMGQKSGGSVMTSYDDDDKEVWKQFRRELVSEGFSSTVLQQHKDVLRAYIREIDQKGLLDDMPQSGNPNGPSQGVNPHLWLENAHTGSSIGTPPSFDSLNTTTDDSRAKEMVVREDNMKFSTSMKLERLQPEIRRDLGSLQQSVVPAQGIPIPKATPVFKFNRNIQSEPSLFPVLKTSDDKQIQYHNTSGSSDDDSKTNNSSRRSKSPSNGDLIRTSDLLALSRALQVLPSGSPQSFRSQSSVGEDDPRRSIAYRPKEQSSLGSSPRTEAIPIPSANPRSSTERFGTSPRPDISRLAPDSYGNEIPSDAKWTKMARRLVSPEVLDQDRRRYEARPDFVAVLGILSRDEIEDYAVRSQILRAARSRRNHPIPAPSQIPRSALRAPERRGGRDTPSTDEEDQSSDSDHRRSKHRSKASRSYTPSNVSSTTPRSGYPAPFGSQPPPSPISPPSMSQPGWMPEPPREKSGQRGFWSPASAQAGQGYIYSPSKDREKERESSRRNHRSSSRQSHSSHSKNKNQKEGKSHWKESVTAAGIGGAAASLLSVLAEAAEGL</sequence>
<reference evidence="3 4" key="1">
    <citation type="submission" date="2018-05" db="EMBL/GenBank/DDBJ databases">
        <title>Whole genome sequencing for identification of molecular markers to develop diagnostic detection tools for the regulated plant pathogen Lachnellula willkommii.</title>
        <authorList>
            <person name="Giroux E."/>
            <person name="Bilodeau G."/>
        </authorList>
    </citation>
    <scope>NUCLEOTIDE SEQUENCE [LARGE SCALE GENOMIC DNA]</scope>
    <source>
        <strain evidence="3 4">CBS 625.97</strain>
    </source>
</reference>
<evidence type="ECO:0000259" key="2">
    <source>
        <dbReference type="Pfam" id="PF26118"/>
    </source>
</evidence>
<feature type="compositionally biased region" description="Basic and acidic residues" evidence="1">
    <location>
        <begin position="692"/>
        <end position="702"/>
    </location>
</feature>
<evidence type="ECO:0000313" key="3">
    <source>
        <dbReference type="EMBL" id="TVY58083.1"/>
    </source>
</evidence>
<feature type="domain" description="DUF8035" evidence="2">
    <location>
        <begin position="483"/>
        <end position="537"/>
    </location>
</feature>
<gene>
    <name evidence="3" type="ORF">LCER1_G001478</name>
</gene>
<dbReference type="PANTHER" id="PTHR42081">
    <property type="entry name" value="ZINC FINGER PROTEIN DHHC DOMAIN CONTAINING PROTEIN"/>
    <property type="match status" value="1"/>
</dbReference>
<feature type="compositionally biased region" description="Basic and acidic residues" evidence="1">
    <location>
        <begin position="662"/>
        <end position="673"/>
    </location>
</feature>
<dbReference type="Pfam" id="PF26118">
    <property type="entry name" value="DUF8035"/>
    <property type="match status" value="1"/>
</dbReference>
<feature type="compositionally biased region" description="Low complexity" evidence="1">
    <location>
        <begin position="373"/>
        <end position="387"/>
    </location>
</feature>
<evidence type="ECO:0000313" key="4">
    <source>
        <dbReference type="Proteomes" id="UP000481288"/>
    </source>
</evidence>
<feature type="compositionally biased region" description="Pro residues" evidence="1">
    <location>
        <begin position="614"/>
        <end position="623"/>
    </location>
</feature>
<feature type="region of interest" description="Disordered" evidence="1">
    <location>
        <begin position="359"/>
        <end position="389"/>
    </location>
</feature>
<feature type="compositionally biased region" description="Low complexity" evidence="1">
    <location>
        <begin position="405"/>
        <end position="417"/>
    </location>
</feature>
<feature type="region of interest" description="Disordered" evidence="1">
    <location>
        <begin position="405"/>
        <end position="481"/>
    </location>
</feature>
<feature type="compositionally biased region" description="Basic residues" evidence="1">
    <location>
        <begin position="674"/>
        <end position="691"/>
    </location>
</feature>